<dbReference type="PROSITE" id="PS51918">
    <property type="entry name" value="RADICAL_SAM"/>
    <property type="match status" value="1"/>
</dbReference>
<feature type="binding site" evidence="15">
    <location>
        <begin position="71"/>
        <end position="73"/>
    </location>
    <ligand>
        <name>S-adenosyl-L-methionine</name>
        <dbReference type="ChEBI" id="CHEBI:59789"/>
        <label>2</label>
    </ligand>
</feature>
<comment type="caution">
    <text evidence="18">The sequence shown here is derived from an EMBL/GenBank/DDBJ whole genome shotgun (WGS) entry which is preliminary data.</text>
</comment>
<dbReference type="RefSeq" id="WP_188447671.1">
    <property type="nucleotide sequence ID" value="NZ_BMFO01000001.1"/>
</dbReference>
<feature type="binding site" evidence="15">
    <location>
        <position position="59"/>
    </location>
    <ligand>
        <name>S-adenosyl-L-methionine</name>
        <dbReference type="ChEBI" id="CHEBI:59789"/>
        <label>1</label>
    </ligand>
</feature>
<feature type="binding site" evidence="15">
    <location>
        <begin position="117"/>
        <end position="118"/>
    </location>
    <ligand>
        <name>S-adenosyl-L-methionine</name>
        <dbReference type="ChEBI" id="CHEBI:59789"/>
        <label>2</label>
    </ligand>
</feature>
<dbReference type="GO" id="GO:0005737">
    <property type="term" value="C:cytoplasm"/>
    <property type="evidence" value="ECO:0007669"/>
    <property type="project" value="UniProtKB-SubCell"/>
</dbReference>
<feature type="binding site" evidence="15">
    <location>
        <position position="190"/>
    </location>
    <ligand>
        <name>S-adenosyl-L-methionine</name>
        <dbReference type="ChEBI" id="CHEBI:59789"/>
        <label>2</label>
    </ligand>
</feature>
<evidence type="ECO:0000256" key="5">
    <source>
        <dbReference type="ARBA" id="ARBA00022485"/>
    </source>
</evidence>
<feature type="binding site" evidence="15">
    <location>
        <position position="116"/>
    </location>
    <ligand>
        <name>S-adenosyl-L-methionine</name>
        <dbReference type="ChEBI" id="CHEBI:59789"/>
        <label>1</label>
    </ligand>
</feature>
<dbReference type="SFLD" id="SFLDS00029">
    <property type="entry name" value="Radical_SAM"/>
    <property type="match status" value="1"/>
</dbReference>
<dbReference type="Proteomes" id="UP000632858">
    <property type="component" value="Unassembled WGS sequence"/>
</dbReference>
<dbReference type="PIRSF" id="PIRSF000167">
    <property type="entry name" value="HemN"/>
    <property type="match status" value="1"/>
</dbReference>
<keyword evidence="9 14" id="KW-0560">Oxidoreductase</keyword>
<proteinExistence type="inferred from homology"/>
<dbReference type="InterPro" id="IPR058240">
    <property type="entry name" value="rSAM_sf"/>
</dbReference>
<feature type="binding site" evidence="15">
    <location>
        <position position="215"/>
    </location>
    <ligand>
        <name>S-adenosyl-L-methionine</name>
        <dbReference type="ChEBI" id="CHEBI:59789"/>
        <label>2</label>
    </ligand>
</feature>
<evidence type="ECO:0000256" key="11">
    <source>
        <dbReference type="ARBA" id="ARBA00023014"/>
    </source>
</evidence>
<comment type="subunit">
    <text evidence="4">Monomer.</text>
</comment>
<keyword evidence="7 14" id="KW-0949">S-adenosyl-L-methionine</keyword>
<comment type="cofactor">
    <cofactor evidence="14 16">
        <name>[4Fe-4S] cluster</name>
        <dbReference type="ChEBI" id="CHEBI:49883"/>
    </cofactor>
    <text evidence="14 16">Binds 1 [4Fe-4S] cluster. The cluster is coordinated with 3 cysteines and an exchangeable S-adenosyl-L-methionine.</text>
</comment>
<gene>
    <name evidence="18" type="ORF">GCM10010960_06400</name>
</gene>
<dbReference type="InterPro" id="IPR007197">
    <property type="entry name" value="rSAM"/>
</dbReference>
<feature type="binding site" evidence="16">
    <location>
        <position position="69"/>
    </location>
    <ligand>
        <name>[4Fe-4S] cluster</name>
        <dbReference type="ChEBI" id="CHEBI:49883"/>
        <note>4Fe-4S-S-AdoMet</note>
    </ligand>
</feature>
<dbReference type="InterPro" id="IPR010723">
    <property type="entry name" value="HemN_C"/>
</dbReference>
<dbReference type="NCBIfam" id="TIGR00538">
    <property type="entry name" value="hemN"/>
    <property type="match status" value="1"/>
</dbReference>
<evidence type="ECO:0000256" key="2">
    <source>
        <dbReference type="ARBA" id="ARBA00004785"/>
    </source>
</evidence>
<dbReference type="GO" id="GO:0006782">
    <property type="term" value="P:protoporphyrinogen IX biosynthetic process"/>
    <property type="evidence" value="ECO:0007669"/>
    <property type="project" value="TreeGrafter"/>
</dbReference>
<keyword evidence="11 14" id="KW-0411">Iron-sulfur</keyword>
<accession>A0A917CF94</accession>
<feature type="binding site" evidence="16">
    <location>
        <position position="72"/>
    </location>
    <ligand>
        <name>[4Fe-4S] cluster</name>
        <dbReference type="ChEBI" id="CHEBI:49883"/>
        <note>4Fe-4S-S-AdoMet</note>
    </ligand>
</feature>
<feature type="binding site" evidence="15">
    <location>
        <position position="178"/>
    </location>
    <ligand>
        <name>S-adenosyl-L-methionine</name>
        <dbReference type="ChEBI" id="CHEBI:59789"/>
        <label>2</label>
    </ligand>
</feature>
<dbReference type="Pfam" id="PF04055">
    <property type="entry name" value="Radical_SAM"/>
    <property type="match status" value="1"/>
</dbReference>
<dbReference type="GO" id="GO:0004109">
    <property type="term" value="F:coproporphyrinogen oxidase activity"/>
    <property type="evidence" value="ECO:0007669"/>
    <property type="project" value="InterPro"/>
</dbReference>
<reference evidence="18" key="2">
    <citation type="submission" date="2020-09" db="EMBL/GenBank/DDBJ databases">
        <authorList>
            <person name="Sun Q."/>
            <person name="Zhou Y."/>
        </authorList>
    </citation>
    <scope>NUCLEOTIDE SEQUENCE</scope>
    <source>
        <strain evidence="18">CGMCC 1.12726</strain>
    </source>
</reference>
<evidence type="ECO:0000256" key="1">
    <source>
        <dbReference type="ARBA" id="ARBA00004496"/>
    </source>
</evidence>
<dbReference type="InterPro" id="IPR004558">
    <property type="entry name" value="Coprogen_oxidase_HemN"/>
</dbReference>
<dbReference type="SFLD" id="SFLDG01065">
    <property type="entry name" value="anaerobic_coproporphyrinogen-I"/>
    <property type="match status" value="1"/>
</dbReference>
<dbReference type="PANTHER" id="PTHR13932:SF6">
    <property type="entry name" value="OXYGEN-INDEPENDENT COPROPORPHYRINOGEN III OXIDASE"/>
    <property type="match status" value="1"/>
</dbReference>
<comment type="subcellular location">
    <subcellularLocation>
        <location evidence="1 14">Cytoplasm</location>
    </subcellularLocation>
</comment>
<keyword evidence="19" id="KW-1185">Reference proteome</keyword>
<comment type="catalytic activity">
    <reaction evidence="13 14">
        <text>coproporphyrinogen III + 2 S-adenosyl-L-methionine = protoporphyrinogen IX + 2 5'-deoxyadenosine + 2 L-methionine + 2 CO2</text>
        <dbReference type="Rhea" id="RHEA:15425"/>
        <dbReference type="ChEBI" id="CHEBI:16526"/>
        <dbReference type="ChEBI" id="CHEBI:17319"/>
        <dbReference type="ChEBI" id="CHEBI:57307"/>
        <dbReference type="ChEBI" id="CHEBI:57309"/>
        <dbReference type="ChEBI" id="CHEBI:57844"/>
        <dbReference type="ChEBI" id="CHEBI:59789"/>
        <dbReference type="EC" id="1.3.98.3"/>
    </reaction>
</comment>
<dbReference type="Gene3D" id="3.30.750.200">
    <property type="match status" value="1"/>
</dbReference>
<evidence type="ECO:0000256" key="16">
    <source>
        <dbReference type="PIRSR" id="PIRSR000167-2"/>
    </source>
</evidence>
<dbReference type="AlphaFoldDB" id="A0A917CF94"/>
<evidence type="ECO:0000256" key="10">
    <source>
        <dbReference type="ARBA" id="ARBA00023004"/>
    </source>
</evidence>
<feature type="binding site" evidence="15">
    <location>
        <position position="335"/>
    </location>
    <ligand>
        <name>S-adenosyl-L-methionine</name>
        <dbReference type="ChEBI" id="CHEBI:59789"/>
        <label>1</label>
    </ligand>
</feature>
<dbReference type="InterPro" id="IPR006638">
    <property type="entry name" value="Elp3/MiaA/NifB-like_rSAM"/>
</dbReference>
<evidence type="ECO:0000313" key="19">
    <source>
        <dbReference type="Proteomes" id="UP000632858"/>
    </source>
</evidence>
<evidence type="ECO:0000259" key="17">
    <source>
        <dbReference type="PROSITE" id="PS51918"/>
    </source>
</evidence>
<dbReference type="GO" id="GO:0051539">
    <property type="term" value="F:4 iron, 4 sulfur cluster binding"/>
    <property type="evidence" value="ECO:0007669"/>
    <property type="project" value="UniProtKB-KW"/>
</dbReference>
<comment type="pathway">
    <text evidence="2 14">Porphyrin-containing compound metabolism; protoporphyrin-IX biosynthesis; protoporphyrinogen-IX from coproporphyrinogen-III (AdoMet route): step 1/1.</text>
</comment>
<dbReference type="GO" id="GO:0051989">
    <property type="term" value="F:coproporphyrinogen dehydrogenase activity"/>
    <property type="evidence" value="ECO:0007669"/>
    <property type="project" value="UniProtKB-EC"/>
</dbReference>
<keyword evidence="8 14" id="KW-0479">Metal-binding</keyword>
<evidence type="ECO:0000256" key="8">
    <source>
        <dbReference type="ARBA" id="ARBA00022723"/>
    </source>
</evidence>
<organism evidence="18 19">
    <name type="scientific">Arenimonas maotaiensis</name>
    <dbReference type="NCBI Taxonomy" id="1446479"/>
    <lineage>
        <taxon>Bacteria</taxon>
        <taxon>Pseudomonadati</taxon>
        <taxon>Pseudomonadota</taxon>
        <taxon>Gammaproteobacteria</taxon>
        <taxon>Lysobacterales</taxon>
        <taxon>Lysobacteraceae</taxon>
        <taxon>Arenimonas</taxon>
    </lineage>
</organism>
<feature type="domain" description="Radical SAM core" evidence="17">
    <location>
        <begin position="50"/>
        <end position="286"/>
    </location>
</feature>
<evidence type="ECO:0000256" key="3">
    <source>
        <dbReference type="ARBA" id="ARBA00005493"/>
    </source>
</evidence>
<keyword evidence="6 14" id="KW-0963">Cytoplasm</keyword>
<dbReference type="InterPro" id="IPR034505">
    <property type="entry name" value="Coproporphyrinogen-III_oxidase"/>
</dbReference>
<evidence type="ECO:0000256" key="4">
    <source>
        <dbReference type="ARBA" id="ARBA00011245"/>
    </source>
</evidence>
<evidence type="ECO:0000256" key="7">
    <source>
        <dbReference type="ARBA" id="ARBA00022691"/>
    </source>
</evidence>
<keyword evidence="5 14" id="KW-0004">4Fe-4S</keyword>
<evidence type="ECO:0000256" key="13">
    <source>
        <dbReference type="ARBA" id="ARBA00048321"/>
    </source>
</evidence>
<evidence type="ECO:0000313" key="18">
    <source>
        <dbReference type="EMBL" id="GGF87230.1"/>
    </source>
</evidence>
<evidence type="ECO:0000256" key="14">
    <source>
        <dbReference type="PIRNR" id="PIRNR000167"/>
    </source>
</evidence>
<reference evidence="18" key="1">
    <citation type="journal article" date="2014" name="Int. J. Syst. Evol. Microbiol.">
        <title>Complete genome sequence of Corynebacterium casei LMG S-19264T (=DSM 44701T), isolated from a smear-ripened cheese.</title>
        <authorList>
            <consortium name="US DOE Joint Genome Institute (JGI-PGF)"/>
            <person name="Walter F."/>
            <person name="Albersmeier A."/>
            <person name="Kalinowski J."/>
            <person name="Ruckert C."/>
        </authorList>
    </citation>
    <scope>NUCLEOTIDE SEQUENCE</scope>
    <source>
        <strain evidence="18">CGMCC 1.12726</strain>
    </source>
</reference>
<comment type="similarity">
    <text evidence="3 14">Belongs to the anaerobic coproporphyrinogen-III oxidase family.</text>
</comment>
<dbReference type="SUPFAM" id="SSF102114">
    <property type="entry name" value="Radical SAM enzymes"/>
    <property type="match status" value="1"/>
</dbReference>
<keyword evidence="12 14" id="KW-0627">Porphyrin biosynthesis</keyword>
<feature type="binding site" evidence="16">
    <location>
        <position position="65"/>
    </location>
    <ligand>
        <name>[4Fe-4S] cluster</name>
        <dbReference type="ChEBI" id="CHEBI:49883"/>
        <note>4Fe-4S-S-AdoMet</note>
    </ligand>
</feature>
<dbReference type="EC" id="1.3.98.3" evidence="14"/>
<dbReference type="EMBL" id="BMFO01000001">
    <property type="protein sequence ID" value="GGF87230.1"/>
    <property type="molecule type" value="Genomic_DNA"/>
</dbReference>
<evidence type="ECO:0000256" key="9">
    <source>
        <dbReference type="ARBA" id="ARBA00023002"/>
    </source>
</evidence>
<dbReference type="PANTHER" id="PTHR13932">
    <property type="entry name" value="COPROPORPHYRINIGEN III OXIDASE"/>
    <property type="match status" value="1"/>
</dbReference>
<protein>
    <recommendedName>
        <fullName evidence="14">Coproporphyrinogen-III oxidase</fullName>
        <ecNumber evidence="14">1.3.98.3</ecNumber>
    </recommendedName>
</protein>
<dbReference type="SMART" id="SM00729">
    <property type="entry name" value="Elp3"/>
    <property type="match status" value="1"/>
</dbReference>
<dbReference type="Gene3D" id="1.10.10.920">
    <property type="match status" value="1"/>
</dbReference>
<feature type="binding site" evidence="15">
    <location>
        <position position="249"/>
    </location>
    <ligand>
        <name>S-adenosyl-L-methionine</name>
        <dbReference type="ChEBI" id="CHEBI:59789"/>
        <label>2</label>
    </ligand>
</feature>
<evidence type="ECO:0000256" key="12">
    <source>
        <dbReference type="ARBA" id="ARBA00023244"/>
    </source>
</evidence>
<keyword evidence="10 14" id="KW-0408">Iron</keyword>
<evidence type="ECO:0000256" key="15">
    <source>
        <dbReference type="PIRSR" id="PIRSR000167-1"/>
    </source>
</evidence>
<dbReference type="Pfam" id="PF06969">
    <property type="entry name" value="HemN_C"/>
    <property type="match status" value="1"/>
</dbReference>
<dbReference type="FunFam" id="1.10.10.920:FF:000001">
    <property type="entry name" value="Coproporphyrinogen-III oxidase"/>
    <property type="match status" value="1"/>
</dbReference>
<feature type="binding site" evidence="15">
    <location>
        <position position="151"/>
    </location>
    <ligand>
        <name>S-adenosyl-L-methionine</name>
        <dbReference type="ChEBI" id="CHEBI:59789"/>
        <label>1</label>
    </ligand>
</feature>
<dbReference type="GO" id="GO:0046872">
    <property type="term" value="F:metal ion binding"/>
    <property type="evidence" value="ECO:0007669"/>
    <property type="project" value="UniProtKB-KW"/>
</dbReference>
<evidence type="ECO:0000256" key="6">
    <source>
        <dbReference type="ARBA" id="ARBA00022490"/>
    </source>
</evidence>
<sequence length="464" mass="52444">MSLSTVFDPELIRRYDGVGPRYTSYPTAPHFNNRFGAPELVKAIKESNEDPIPRSLSLYAHIPFCFSPCFYCGCNRIITRDADKKQAYLETLLKEIRLLAPLFDRDREVVQLHLGGGTPNSLTGAQLSELMAEFRRNFHFAPERERDFSIEIDPRTVDAADIGTLREIGFNRVSLGIQDFDPQVQQAINRLQDTDRIRTILDACRRHGFQSVNFDLIYGLPMQNTETFAATLDTVAGMRPDRIALYSYAHMPELFKAQNKINVVTLPDPERKLALFQLAVERLIGEGYVYIGMDHFALPSDELSRAQDSGDLHRNFMGYTTRKQTDLVGFGVSAISQIADCYAQNAKDLPTWTAHIESGRPATVKGLRTHADDRIRAEVIQAIMCQGRVDFAEFEQRFGIVFRDYFAAELDGLPALAEDGLLALEDRGLRVLPRGRLLLRVIAARFDAYLPKKPVQQIPLSKVL</sequence>
<name>A0A917CF94_9GAMM</name>